<dbReference type="EMBL" id="GBRH01238930">
    <property type="protein sequence ID" value="JAD58965.1"/>
    <property type="molecule type" value="Transcribed_RNA"/>
</dbReference>
<organism evidence="1">
    <name type="scientific">Arundo donax</name>
    <name type="common">Giant reed</name>
    <name type="synonym">Donax arundinaceus</name>
    <dbReference type="NCBI Taxonomy" id="35708"/>
    <lineage>
        <taxon>Eukaryota</taxon>
        <taxon>Viridiplantae</taxon>
        <taxon>Streptophyta</taxon>
        <taxon>Embryophyta</taxon>
        <taxon>Tracheophyta</taxon>
        <taxon>Spermatophyta</taxon>
        <taxon>Magnoliopsida</taxon>
        <taxon>Liliopsida</taxon>
        <taxon>Poales</taxon>
        <taxon>Poaceae</taxon>
        <taxon>PACMAD clade</taxon>
        <taxon>Arundinoideae</taxon>
        <taxon>Arundineae</taxon>
        <taxon>Arundo</taxon>
    </lineage>
</organism>
<accession>A0A0A9BCK2</accession>
<reference evidence="1" key="2">
    <citation type="journal article" date="2015" name="Data Brief">
        <title>Shoot transcriptome of the giant reed, Arundo donax.</title>
        <authorList>
            <person name="Barrero R.A."/>
            <person name="Guerrero F.D."/>
            <person name="Moolhuijzen P."/>
            <person name="Goolsby J.A."/>
            <person name="Tidwell J."/>
            <person name="Bellgard S.E."/>
            <person name="Bellgard M.I."/>
        </authorList>
    </citation>
    <scope>NUCLEOTIDE SEQUENCE</scope>
    <source>
        <tissue evidence="1">Shoot tissue taken approximately 20 cm above the soil surface</tissue>
    </source>
</reference>
<name>A0A0A9BCK2_ARUDO</name>
<sequence length="27" mass="2945">MMSQLSMNSAPIDLAKDLAKKHLCKLG</sequence>
<protein>
    <submittedName>
        <fullName evidence="1">Uncharacterized protein</fullName>
    </submittedName>
</protein>
<reference evidence="1" key="1">
    <citation type="submission" date="2014-09" db="EMBL/GenBank/DDBJ databases">
        <authorList>
            <person name="Magalhaes I.L.F."/>
            <person name="Oliveira U."/>
            <person name="Santos F.R."/>
            <person name="Vidigal T.H.D.A."/>
            <person name="Brescovit A.D."/>
            <person name="Santos A.J."/>
        </authorList>
    </citation>
    <scope>NUCLEOTIDE SEQUENCE</scope>
    <source>
        <tissue evidence="1">Shoot tissue taken approximately 20 cm above the soil surface</tissue>
    </source>
</reference>
<dbReference type="AlphaFoldDB" id="A0A0A9BCK2"/>
<proteinExistence type="predicted"/>
<evidence type="ECO:0000313" key="1">
    <source>
        <dbReference type="EMBL" id="JAD58965.1"/>
    </source>
</evidence>